<proteinExistence type="predicted"/>
<dbReference type="Proteomes" id="UP000233551">
    <property type="component" value="Unassembled WGS sequence"/>
</dbReference>
<keyword evidence="1" id="KW-0862">Zinc</keyword>
<evidence type="ECO:0000256" key="2">
    <source>
        <dbReference type="SAM" id="MobiDB-lite"/>
    </source>
</evidence>
<name>A0A2I0JN06_PUNGR</name>
<keyword evidence="1" id="KW-0479">Metal-binding</keyword>
<evidence type="ECO:0000256" key="1">
    <source>
        <dbReference type="PROSITE-ProRule" id="PRU00047"/>
    </source>
</evidence>
<evidence type="ECO:0000259" key="3">
    <source>
        <dbReference type="PROSITE" id="PS50158"/>
    </source>
</evidence>
<organism evidence="4 5">
    <name type="scientific">Punica granatum</name>
    <name type="common">Pomegranate</name>
    <dbReference type="NCBI Taxonomy" id="22663"/>
    <lineage>
        <taxon>Eukaryota</taxon>
        <taxon>Viridiplantae</taxon>
        <taxon>Streptophyta</taxon>
        <taxon>Embryophyta</taxon>
        <taxon>Tracheophyta</taxon>
        <taxon>Spermatophyta</taxon>
        <taxon>Magnoliopsida</taxon>
        <taxon>eudicotyledons</taxon>
        <taxon>Gunneridae</taxon>
        <taxon>Pentapetalae</taxon>
        <taxon>rosids</taxon>
        <taxon>malvids</taxon>
        <taxon>Myrtales</taxon>
        <taxon>Lythraceae</taxon>
        <taxon>Punica</taxon>
    </lineage>
</organism>
<feature type="domain" description="CCHC-type" evidence="3">
    <location>
        <begin position="150"/>
        <end position="164"/>
    </location>
</feature>
<sequence length="265" mass="28752">MNGPHIVLLAHQIYVAILNLGQSYLMRQKTCQIGTSRKTGSDDIVSRETISGAQLTPLAEVDSRRDRVPNPTADLEDVEYDSYSEGDATEYVGGVGHRKERQQKRVGSGVTNGGIAVAGTGEVVRASGGSAVPGRPSKPTNIGPSSSEAKCFKCGEPGHRQSHCGKIVFAEAVQKLGLRTTQHPKPYKLAWLKKGGEFDRSVSHDGRTNKYNFTYKGLKIVLVPNRDAIESRPANPIIGTNLLSLAQFREELHDAELMFALVGKE</sequence>
<dbReference type="InterPro" id="IPR036875">
    <property type="entry name" value="Znf_CCHC_sf"/>
</dbReference>
<keyword evidence="5" id="KW-1185">Reference proteome</keyword>
<reference evidence="4 5" key="1">
    <citation type="submission" date="2017-11" db="EMBL/GenBank/DDBJ databases">
        <title>De-novo sequencing of pomegranate (Punica granatum L.) genome.</title>
        <authorList>
            <person name="Akparov Z."/>
            <person name="Amiraslanov A."/>
            <person name="Hajiyeva S."/>
            <person name="Abbasov M."/>
            <person name="Kaur K."/>
            <person name="Hamwieh A."/>
            <person name="Solovyev V."/>
            <person name="Salamov A."/>
            <person name="Braich B."/>
            <person name="Kosarev P."/>
            <person name="Mahmoud A."/>
            <person name="Hajiyev E."/>
            <person name="Babayeva S."/>
            <person name="Izzatullayeva V."/>
            <person name="Mammadov A."/>
            <person name="Mammadov A."/>
            <person name="Sharifova S."/>
            <person name="Ojaghi J."/>
            <person name="Eynullazada K."/>
            <person name="Bayramov B."/>
            <person name="Abdulazimova A."/>
            <person name="Shahmuradov I."/>
        </authorList>
    </citation>
    <scope>NUCLEOTIDE SEQUENCE [LARGE SCALE GENOMIC DNA]</scope>
    <source>
        <strain evidence="5">cv. AG2017</strain>
        <tissue evidence="4">Leaf</tissue>
    </source>
</reference>
<protein>
    <recommendedName>
        <fullName evidence="3">CCHC-type domain-containing protein</fullName>
    </recommendedName>
</protein>
<feature type="non-terminal residue" evidence="4">
    <location>
        <position position="265"/>
    </location>
</feature>
<dbReference type="SUPFAM" id="SSF57756">
    <property type="entry name" value="Retrovirus zinc finger-like domains"/>
    <property type="match status" value="1"/>
</dbReference>
<dbReference type="InterPro" id="IPR001878">
    <property type="entry name" value="Znf_CCHC"/>
</dbReference>
<keyword evidence="1" id="KW-0863">Zinc-finger</keyword>
<feature type="compositionally biased region" description="Polar residues" evidence="2">
    <location>
        <begin position="138"/>
        <end position="147"/>
    </location>
</feature>
<comment type="caution">
    <text evidence="4">The sequence shown here is derived from an EMBL/GenBank/DDBJ whole genome shotgun (WGS) entry which is preliminary data.</text>
</comment>
<accession>A0A2I0JN06</accession>
<evidence type="ECO:0000313" key="4">
    <source>
        <dbReference type="EMBL" id="PKI57323.1"/>
    </source>
</evidence>
<gene>
    <name evidence="4" type="ORF">CRG98_022268</name>
</gene>
<feature type="region of interest" description="Disordered" evidence="2">
    <location>
        <begin position="126"/>
        <end position="147"/>
    </location>
</feature>
<dbReference type="STRING" id="22663.A0A2I0JN06"/>
<dbReference type="PROSITE" id="PS50158">
    <property type="entry name" value="ZF_CCHC"/>
    <property type="match status" value="1"/>
</dbReference>
<dbReference type="EMBL" id="PGOL01001512">
    <property type="protein sequence ID" value="PKI57323.1"/>
    <property type="molecule type" value="Genomic_DNA"/>
</dbReference>
<dbReference type="AlphaFoldDB" id="A0A2I0JN06"/>
<dbReference type="GO" id="GO:0008270">
    <property type="term" value="F:zinc ion binding"/>
    <property type="evidence" value="ECO:0007669"/>
    <property type="project" value="UniProtKB-KW"/>
</dbReference>
<evidence type="ECO:0000313" key="5">
    <source>
        <dbReference type="Proteomes" id="UP000233551"/>
    </source>
</evidence>
<dbReference type="GO" id="GO:0003676">
    <property type="term" value="F:nucleic acid binding"/>
    <property type="evidence" value="ECO:0007669"/>
    <property type="project" value="InterPro"/>
</dbReference>